<keyword evidence="1" id="KW-0732">Signal</keyword>
<protein>
    <recommendedName>
        <fullName evidence="4">Outer membrane lipoprotein-sorting protein</fullName>
    </recommendedName>
</protein>
<organism evidence="2 3">
    <name type="scientific">Candidatus Phycosocius bacilliformis</name>
    <dbReference type="NCBI Taxonomy" id="1445552"/>
    <lineage>
        <taxon>Bacteria</taxon>
        <taxon>Pseudomonadati</taxon>
        <taxon>Pseudomonadota</taxon>
        <taxon>Alphaproteobacteria</taxon>
        <taxon>Caulobacterales</taxon>
        <taxon>Caulobacterales incertae sedis</taxon>
        <taxon>Candidatus Phycosocius</taxon>
    </lineage>
</organism>
<reference evidence="2 3" key="1">
    <citation type="journal article" date="2018" name="Genome Announc.">
        <title>Draft Genome Sequence of "Candidatus Phycosocius bacilliformis," an Alphaproteobacterial Ectosymbiont of the Hydrocarbon-Producing Green Alga Botryococcus braunii.</title>
        <authorList>
            <person name="Tanabe Y."/>
            <person name="Yamaguchi H."/>
            <person name="Watanabe M.M."/>
        </authorList>
    </citation>
    <scope>NUCLEOTIDE SEQUENCE [LARGE SCALE GENOMIC DNA]</scope>
    <source>
        <strain evidence="2 3">BOTRYCO-2</strain>
    </source>
</reference>
<accession>A0A2P2E6C6</accession>
<gene>
    <name evidence="2" type="ORF">PbB2_00245</name>
</gene>
<proteinExistence type="predicted"/>
<dbReference type="AlphaFoldDB" id="A0A2P2E6C6"/>
<name>A0A2P2E6C6_9PROT</name>
<evidence type="ECO:0000313" key="2">
    <source>
        <dbReference type="EMBL" id="GBF56588.1"/>
    </source>
</evidence>
<keyword evidence="3" id="KW-1185">Reference proteome</keyword>
<dbReference type="Proteomes" id="UP000245086">
    <property type="component" value="Unassembled WGS sequence"/>
</dbReference>
<dbReference type="OrthoDB" id="7620498at2"/>
<evidence type="ECO:0008006" key="4">
    <source>
        <dbReference type="Google" id="ProtNLM"/>
    </source>
</evidence>
<sequence length="263" mass="29535">MRLGLGLSLFLVSLLPWPAQAGPPPGPDKPLVGARMAQPELDAATIVARATAHAGGETWRRPVTLYLEGYGTFYDPDGKPLVNESHRMWRVYPDFKPQAHQADGKVRIESRRDGKIVTMLTFDGTRSYGPDGVLPPSAADRQWAENFGFGVIRFARDPGYRLARHADDLVDGQPVYRIEVTDPTGAKTLFGIAYRDYAILSVGFATPRGWHERIYSDFYTKPGLSWVQPGRIRLYYNGIKQNEIVWRDFKLNEPMPDGLFTIP</sequence>
<evidence type="ECO:0000313" key="3">
    <source>
        <dbReference type="Proteomes" id="UP000245086"/>
    </source>
</evidence>
<evidence type="ECO:0000256" key="1">
    <source>
        <dbReference type="SAM" id="SignalP"/>
    </source>
</evidence>
<feature type="signal peptide" evidence="1">
    <location>
        <begin position="1"/>
        <end position="21"/>
    </location>
</feature>
<dbReference type="RefSeq" id="WP_108983460.1">
    <property type="nucleotide sequence ID" value="NZ_BFBR01000001.1"/>
</dbReference>
<dbReference type="EMBL" id="BFBR01000001">
    <property type="protein sequence ID" value="GBF56588.1"/>
    <property type="molecule type" value="Genomic_DNA"/>
</dbReference>
<feature type="chain" id="PRO_5015169681" description="Outer membrane lipoprotein-sorting protein" evidence="1">
    <location>
        <begin position="22"/>
        <end position="263"/>
    </location>
</feature>
<comment type="caution">
    <text evidence="2">The sequence shown here is derived from an EMBL/GenBank/DDBJ whole genome shotgun (WGS) entry which is preliminary data.</text>
</comment>